<gene>
    <name evidence="1" type="ORF">PK35_08980</name>
</gene>
<organism evidence="1 2">
    <name type="scientific">Neotamlana nanhaiensis</name>
    <dbReference type="NCBI Taxonomy" id="1382798"/>
    <lineage>
        <taxon>Bacteria</taxon>
        <taxon>Pseudomonadati</taxon>
        <taxon>Bacteroidota</taxon>
        <taxon>Flavobacteriia</taxon>
        <taxon>Flavobacteriales</taxon>
        <taxon>Flavobacteriaceae</taxon>
        <taxon>Neotamlana</taxon>
    </lineage>
</organism>
<accession>A0A0D7W1X0</accession>
<evidence type="ECO:0008006" key="3">
    <source>
        <dbReference type="Google" id="ProtNLM"/>
    </source>
</evidence>
<dbReference type="STRING" id="1382798.PK35_08980"/>
<protein>
    <recommendedName>
        <fullName evidence="3">Outer membrane protein beta-barrel domain-containing protein</fullName>
    </recommendedName>
</protein>
<comment type="caution">
    <text evidence="1">The sequence shown here is derived from an EMBL/GenBank/DDBJ whole genome shotgun (WGS) entry which is preliminary data.</text>
</comment>
<name>A0A0D7W1X0_9FLAO</name>
<dbReference type="Proteomes" id="UP000032361">
    <property type="component" value="Unassembled WGS sequence"/>
</dbReference>
<dbReference type="PATRIC" id="fig|1382798.3.peg.3144"/>
<dbReference type="OrthoDB" id="1495330at2"/>
<evidence type="ECO:0000313" key="1">
    <source>
        <dbReference type="EMBL" id="KJD33086.1"/>
    </source>
</evidence>
<proteinExistence type="predicted"/>
<keyword evidence="2" id="KW-1185">Reference proteome</keyword>
<sequence>MKKSITLFFLLICVNLIIGQNKSKNEEGNTQKQTDLTKQNVIDTTKVGGVIKGDQKISFIAGIGGSYILKDLYQNPVVDLATKNVLIEKAQNFKSNFSLGIAYTGKTLKINDSIRVPYGLTFITFVNPISINQSSDNQDFFNMLDFGFGIGHKFAGSMMIVATIEFFNVRQPRDWFVQEYGSNNKQFLVDESPQVAFDVSDNNIFKNKMATTFGIKACYTFDIIKSYKDKTTKE</sequence>
<reference evidence="1 2" key="1">
    <citation type="journal article" date="2015" name="Antonie Van Leeuwenhoek">
        <title>Tamlana nanhaiensis sp. nov., isolated from surface seawater collected from the South China Sea.</title>
        <authorList>
            <person name="Liu X."/>
            <person name="Lai Q."/>
            <person name="Du Y."/>
            <person name="Li G."/>
            <person name="Sun F."/>
            <person name="Shao Z."/>
        </authorList>
    </citation>
    <scope>NUCLEOTIDE SEQUENCE [LARGE SCALE GENOMIC DNA]</scope>
    <source>
        <strain evidence="1 2">FHC16</strain>
    </source>
</reference>
<dbReference type="EMBL" id="JTDV01000005">
    <property type="protein sequence ID" value="KJD33086.1"/>
    <property type="molecule type" value="Genomic_DNA"/>
</dbReference>
<dbReference type="AlphaFoldDB" id="A0A0D7W1X0"/>
<dbReference type="RefSeq" id="WP_044626362.1">
    <property type="nucleotide sequence ID" value="NZ_JTDV01000005.1"/>
</dbReference>
<evidence type="ECO:0000313" key="2">
    <source>
        <dbReference type="Proteomes" id="UP000032361"/>
    </source>
</evidence>